<evidence type="ECO:0000313" key="2">
    <source>
        <dbReference type="Proteomes" id="UP001497516"/>
    </source>
</evidence>
<dbReference type="AlphaFoldDB" id="A0AAV2DI29"/>
<organism evidence="1 2">
    <name type="scientific">Linum trigynum</name>
    <dbReference type="NCBI Taxonomy" id="586398"/>
    <lineage>
        <taxon>Eukaryota</taxon>
        <taxon>Viridiplantae</taxon>
        <taxon>Streptophyta</taxon>
        <taxon>Embryophyta</taxon>
        <taxon>Tracheophyta</taxon>
        <taxon>Spermatophyta</taxon>
        <taxon>Magnoliopsida</taxon>
        <taxon>eudicotyledons</taxon>
        <taxon>Gunneridae</taxon>
        <taxon>Pentapetalae</taxon>
        <taxon>rosids</taxon>
        <taxon>fabids</taxon>
        <taxon>Malpighiales</taxon>
        <taxon>Linaceae</taxon>
        <taxon>Linum</taxon>
    </lineage>
</organism>
<dbReference type="PROSITE" id="PS51808">
    <property type="entry name" value="CHCH"/>
    <property type="match status" value="1"/>
</dbReference>
<dbReference type="InterPro" id="IPR009069">
    <property type="entry name" value="Cys_alpha_HP_mot_SF"/>
</dbReference>
<dbReference type="EMBL" id="OZ034816">
    <property type="protein sequence ID" value="CAL1373533.1"/>
    <property type="molecule type" value="Genomic_DNA"/>
</dbReference>
<dbReference type="SUPFAM" id="SSF47072">
    <property type="entry name" value="Cysteine alpha-hairpin motif"/>
    <property type="match status" value="1"/>
</dbReference>
<proteinExistence type="predicted"/>
<gene>
    <name evidence="1" type="ORF">LTRI10_LOCUS15456</name>
</gene>
<keyword evidence="2" id="KW-1185">Reference proteome</keyword>
<name>A0AAV2DI29_9ROSI</name>
<protein>
    <submittedName>
        <fullName evidence="1">Uncharacterized protein</fullName>
    </submittedName>
</protein>
<dbReference type="Proteomes" id="UP001497516">
    <property type="component" value="Chromosome 3"/>
</dbReference>
<reference evidence="1 2" key="1">
    <citation type="submission" date="2024-04" db="EMBL/GenBank/DDBJ databases">
        <authorList>
            <person name="Fracassetti M."/>
        </authorList>
    </citation>
    <scope>NUCLEOTIDE SEQUENCE [LARGE SCALE GENOMIC DNA]</scope>
</reference>
<dbReference type="Gene3D" id="1.10.287.1130">
    <property type="entry name" value="CytochromE C oxidase copper chaperone"/>
    <property type="match status" value="1"/>
</dbReference>
<dbReference type="PANTHER" id="PTHR37750:SF1">
    <property type="entry name" value="COX19-LIKE CHCH FAMILY PROTEIN"/>
    <property type="match status" value="1"/>
</dbReference>
<dbReference type="PANTHER" id="PTHR37750">
    <property type="entry name" value="COX19-LIKE CHCH FAMILY PROTEIN"/>
    <property type="match status" value="1"/>
</dbReference>
<sequence length="83" mass="9618">MEKAVAVCGQEALDLLNCVAESPYDQDKCLRLLQALRDCAVKQVNQTNKHRFDFAPFVRSFLFPRCCWRLEFGFSSLLLSRLF</sequence>
<accession>A0AAV2DI29</accession>
<evidence type="ECO:0000313" key="1">
    <source>
        <dbReference type="EMBL" id="CAL1373533.1"/>
    </source>
</evidence>